<protein>
    <recommendedName>
        <fullName evidence="3">PhiRv1 phage protein</fullName>
    </recommendedName>
</protein>
<gene>
    <name evidence="1" type="ORF">SAMN03159343_0261</name>
</gene>
<evidence type="ECO:0000313" key="1">
    <source>
        <dbReference type="EMBL" id="SCX37992.1"/>
    </source>
</evidence>
<organism evidence="1 2">
    <name type="scientific">Klenkia marina</name>
    <dbReference type="NCBI Taxonomy" id="1960309"/>
    <lineage>
        <taxon>Bacteria</taxon>
        <taxon>Bacillati</taxon>
        <taxon>Actinomycetota</taxon>
        <taxon>Actinomycetes</taxon>
        <taxon>Geodermatophilales</taxon>
        <taxon>Geodermatophilaceae</taxon>
        <taxon>Klenkia</taxon>
    </lineage>
</organism>
<proteinExistence type="predicted"/>
<evidence type="ECO:0000313" key="2">
    <source>
        <dbReference type="Proteomes" id="UP000198981"/>
    </source>
</evidence>
<dbReference type="STRING" id="1960309.SAMN03159343_0261"/>
<sequence length="75" mass="7838">MPASSPDLRSSAARAGAAVRWGKANADDVRRELAAQRISEYLQKTLASAPPLTNEQREKLALLLHGSIPSGGAAA</sequence>
<name>A0A1G4XA11_9ACTN</name>
<accession>A0A1G4XA11</accession>
<dbReference type="Proteomes" id="UP000198981">
    <property type="component" value="Unassembled WGS sequence"/>
</dbReference>
<keyword evidence="2" id="KW-1185">Reference proteome</keyword>
<reference evidence="2" key="1">
    <citation type="submission" date="2016-10" db="EMBL/GenBank/DDBJ databases">
        <authorList>
            <person name="Varghese N."/>
            <person name="Submissions S."/>
        </authorList>
    </citation>
    <scope>NUCLEOTIDE SEQUENCE [LARGE SCALE GENOMIC DNA]</scope>
    <source>
        <strain evidence="2">DSM 45722</strain>
    </source>
</reference>
<evidence type="ECO:0008006" key="3">
    <source>
        <dbReference type="Google" id="ProtNLM"/>
    </source>
</evidence>
<dbReference type="AlphaFoldDB" id="A0A1G4XA11"/>
<dbReference type="EMBL" id="FMUH01000001">
    <property type="protein sequence ID" value="SCX37992.1"/>
    <property type="molecule type" value="Genomic_DNA"/>
</dbReference>